<comment type="caution">
    <text evidence="2">The sequence shown here is derived from an EMBL/GenBank/DDBJ whole genome shotgun (WGS) entry which is preliminary data.</text>
</comment>
<sequence length="256" mass="28197">MTDPALELLNTLFERWQRGDNGSKTLSLSPAGRDSGGYRATSGNCRESFHAVMANAASCGAVTLKWGRFEAEHELLRVLLVDGHKLAVFLGRTPARTQVDALAPRIAPLLEHAPPWLQTCWDNAATRWQRGESALRLRLPQHTADIERLFKALLAVSRNQQANLDLRSFSVQATGDSKAMERLKASFAEAWCKAHDGARDVDDLYHSLGLIKTPQPVLLRGAVNLCGEQTLLDLSGVRPWIGLPGEILAHLVLPER</sequence>
<feature type="non-terminal residue" evidence="2">
    <location>
        <position position="256"/>
    </location>
</feature>
<accession>A0A7C9NTU6</accession>
<dbReference type="InterPro" id="IPR024537">
    <property type="entry name" value="DUF3322"/>
</dbReference>
<dbReference type="Proteomes" id="UP000483432">
    <property type="component" value="Unassembled WGS sequence"/>
</dbReference>
<evidence type="ECO:0000259" key="1">
    <source>
        <dbReference type="Pfam" id="PF11795"/>
    </source>
</evidence>
<feature type="domain" description="DUF3322" evidence="1">
    <location>
        <begin position="65"/>
        <end position="188"/>
    </location>
</feature>
<proteinExistence type="predicted"/>
<evidence type="ECO:0000313" key="2">
    <source>
        <dbReference type="EMBL" id="NDP48320.1"/>
    </source>
</evidence>
<gene>
    <name evidence="2" type="ORF">GZ085_07990</name>
</gene>
<reference evidence="2 3" key="1">
    <citation type="submission" date="2019-09" db="EMBL/GenBank/DDBJ databases">
        <title>H2 Metabolism Revealed by Metagenomic Analysis in Subglacial Sediment of East Antarctica.</title>
        <authorList>
            <person name="Yang Z."/>
            <person name="Zhang Y."/>
            <person name="Lv Y."/>
            <person name="Yan W."/>
            <person name="Xiao X."/>
            <person name="Sun B."/>
            <person name="Ma H."/>
        </authorList>
    </citation>
    <scope>NUCLEOTIDE SEQUENCE [LARGE SCALE GENOMIC DNA]</scope>
    <source>
        <strain evidence="2">Bin2_2</strain>
    </source>
</reference>
<name>A0A7C9NTU6_9PROT</name>
<evidence type="ECO:0000313" key="3">
    <source>
        <dbReference type="Proteomes" id="UP000483432"/>
    </source>
</evidence>
<protein>
    <recommendedName>
        <fullName evidence="1">DUF3322 domain-containing protein</fullName>
    </recommendedName>
</protein>
<dbReference type="AlphaFoldDB" id="A0A7C9NTU6"/>
<dbReference type="EMBL" id="JAAFGW010000103">
    <property type="protein sequence ID" value="NDP48320.1"/>
    <property type="molecule type" value="Genomic_DNA"/>
</dbReference>
<dbReference type="Pfam" id="PF11795">
    <property type="entry name" value="DUF3322"/>
    <property type="match status" value="1"/>
</dbReference>
<organism evidence="2 3">
    <name type="scientific">Sulfuriferula multivorans</name>
    <dbReference type="NCBI Taxonomy" id="1559896"/>
    <lineage>
        <taxon>Bacteria</taxon>
        <taxon>Pseudomonadati</taxon>
        <taxon>Pseudomonadota</taxon>
        <taxon>Betaproteobacteria</taxon>
        <taxon>Nitrosomonadales</taxon>
        <taxon>Sulfuricellaceae</taxon>
        <taxon>Sulfuriferula</taxon>
    </lineage>
</organism>